<dbReference type="EMBL" id="KN823374">
    <property type="protein sequence ID" value="KIO17511.1"/>
    <property type="molecule type" value="Genomic_DNA"/>
</dbReference>
<proteinExistence type="predicted"/>
<sequence length="125" mass="13496">MSLKSGLRGGRDLAGLSPKIPQNWLSLVAELPGMMDCLCESGPEAEPVDHQVKRAGAWWPQACLVACIHSGDDLRGLNEVCCQVGFPARQNGFALLQVLWAFITSRPSPAANLPEDPKFLGRSLL</sequence>
<dbReference type="AlphaFoldDB" id="A0A0C3Q3C6"/>
<accession>A0A0C3Q3C6</accession>
<gene>
    <name evidence="1" type="ORF">M407DRAFT_12320</name>
</gene>
<organism evidence="1 2">
    <name type="scientific">Tulasnella calospora MUT 4182</name>
    <dbReference type="NCBI Taxonomy" id="1051891"/>
    <lineage>
        <taxon>Eukaryota</taxon>
        <taxon>Fungi</taxon>
        <taxon>Dikarya</taxon>
        <taxon>Basidiomycota</taxon>
        <taxon>Agaricomycotina</taxon>
        <taxon>Agaricomycetes</taxon>
        <taxon>Cantharellales</taxon>
        <taxon>Tulasnellaceae</taxon>
        <taxon>Tulasnella</taxon>
    </lineage>
</organism>
<protein>
    <submittedName>
        <fullName evidence="1">Uncharacterized protein</fullName>
    </submittedName>
</protein>
<reference evidence="1 2" key="1">
    <citation type="submission" date="2014-04" db="EMBL/GenBank/DDBJ databases">
        <authorList>
            <consortium name="DOE Joint Genome Institute"/>
            <person name="Kuo A."/>
            <person name="Girlanda M."/>
            <person name="Perotto S."/>
            <person name="Kohler A."/>
            <person name="Nagy L.G."/>
            <person name="Floudas D."/>
            <person name="Copeland A."/>
            <person name="Barry K.W."/>
            <person name="Cichocki N."/>
            <person name="Veneault-Fourrey C."/>
            <person name="LaButti K."/>
            <person name="Lindquist E.A."/>
            <person name="Lipzen A."/>
            <person name="Lundell T."/>
            <person name="Morin E."/>
            <person name="Murat C."/>
            <person name="Sun H."/>
            <person name="Tunlid A."/>
            <person name="Henrissat B."/>
            <person name="Grigoriev I.V."/>
            <person name="Hibbett D.S."/>
            <person name="Martin F."/>
            <person name="Nordberg H.P."/>
            <person name="Cantor M.N."/>
            <person name="Hua S.X."/>
        </authorList>
    </citation>
    <scope>NUCLEOTIDE SEQUENCE [LARGE SCALE GENOMIC DNA]</scope>
    <source>
        <strain evidence="1 2">MUT 4182</strain>
    </source>
</reference>
<reference evidence="2" key="2">
    <citation type="submission" date="2015-01" db="EMBL/GenBank/DDBJ databases">
        <title>Evolutionary Origins and Diversification of the Mycorrhizal Mutualists.</title>
        <authorList>
            <consortium name="DOE Joint Genome Institute"/>
            <consortium name="Mycorrhizal Genomics Consortium"/>
            <person name="Kohler A."/>
            <person name="Kuo A."/>
            <person name="Nagy L.G."/>
            <person name="Floudas D."/>
            <person name="Copeland A."/>
            <person name="Barry K.W."/>
            <person name="Cichocki N."/>
            <person name="Veneault-Fourrey C."/>
            <person name="LaButti K."/>
            <person name="Lindquist E.A."/>
            <person name="Lipzen A."/>
            <person name="Lundell T."/>
            <person name="Morin E."/>
            <person name="Murat C."/>
            <person name="Riley R."/>
            <person name="Ohm R."/>
            <person name="Sun H."/>
            <person name="Tunlid A."/>
            <person name="Henrissat B."/>
            <person name="Grigoriev I.V."/>
            <person name="Hibbett D.S."/>
            <person name="Martin F."/>
        </authorList>
    </citation>
    <scope>NUCLEOTIDE SEQUENCE [LARGE SCALE GENOMIC DNA]</scope>
    <source>
        <strain evidence="2">MUT 4182</strain>
    </source>
</reference>
<keyword evidence="2" id="KW-1185">Reference proteome</keyword>
<dbReference type="HOGENOM" id="CLU_1994298_0_0_1"/>
<evidence type="ECO:0000313" key="1">
    <source>
        <dbReference type="EMBL" id="KIO17511.1"/>
    </source>
</evidence>
<dbReference type="Proteomes" id="UP000054248">
    <property type="component" value="Unassembled WGS sequence"/>
</dbReference>
<evidence type="ECO:0000313" key="2">
    <source>
        <dbReference type="Proteomes" id="UP000054248"/>
    </source>
</evidence>
<name>A0A0C3Q3C6_9AGAM</name>